<evidence type="ECO:0000256" key="10">
    <source>
        <dbReference type="ARBA" id="ARBA00022946"/>
    </source>
</evidence>
<evidence type="ECO:0000256" key="7">
    <source>
        <dbReference type="ARBA" id="ARBA00022660"/>
    </source>
</evidence>
<keyword evidence="7" id="KW-0679">Respiratory chain</keyword>
<dbReference type="Proteomes" id="UP001162483">
    <property type="component" value="Unassembled WGS sequence"/>
</dbReference>
<keyword evidence="13" id="KW-0496">Mitochondrion</keyword>
<keyword evidence="10" id="KW-0809">Transit peptide</keyword>
<dbReference type="PANTHER" id="PTHR13178">
    <property type="entry name" value="NADH-UBIQUINONE OXIDOREDUCTASE SGDH SUBUNIT"/>
    <property type="match status" value="1"/>
</dbReference>
<dbReference type="PANTHER" id="PTHR13178:SF0">
    <property type="entry name" value="NADH DEHYDROGENASE [UBIQUINONE] 1 BETA SUBCOMPLEX SUBUNIT 5, MITOCHONDRIAL"/>
    <property type="match status" value="1"/>
</dbReference>
<dbReference type="Pfam" id="PF09781">
    <property type="entry name" value="NDUF_B5"/>
    <property type="match status" value="1"/>
</dbReference>
<evidence type="ECO:0000256" key="9">
    <source>
        <dbReference type="ARBA" id="ARBA00022792"/>
    </source>
</evidence>
<keyword evidence="8 17" id="KW-0812">Transmembrane</keyword>
<protein>
    <recommendedName>
        <fullName evidence="5">NADH dehydrogenase [ubiquinone] 1 beta subcomplex subunit 5, mitochondrial</fullName>
    </recommendedName>
    <alternativeName>
        <fullName evidence="16">Complex I-SGDH</fullName>
    </alternativeName>
    <alternativeName>
        <fullName evidence="15">NADH-ubiquinone oxidoreductase SGDH subunit</fullName>
    </alternativeName>
</protein>
<evidence type="ECO:0000256" key="2">
    <source>
        <dbReference type="ARBA" id="ARBA00004434"/>
    </source>
</evidence>
<feature type="transmembrane region" description="Helical" evidence="17">
    <location>
        <begin position="58"/>
        <end position="78"/>
    </location>
</feature>
<evidence type="ECO:0000256" key="11">
    <source>
        <dbReference type="ARBA" id="ARBA00022982"/>
    </source>
</evidence>
<evidence type="ECO:0000256" key="15">
    <source>
        <dbReference type="ARBA" id="ARBA00032395"/>
    </source>
</evidence>
<accession>A0ABN9FKN5</accession>
<organism evidence="18 19">
    <name type="scientific">Staurois parvus</name>
    <dbReference type="NCBI Taxonomy" id="386267"/>
    <lineage>
        <taxon>Eukaryota</taxon>
        <taxon>Metazoa</taxon>
        <taxon>Chordata</taxon>
        <taxon>Craniata</taxon>
        <taxon>Vertebrata</taxon>
        <taxon>Euteleostomi</taxon>
        <taxon>Amphibia</taxon>
        <taxon>Batrachia</taxon>
        <taxon>Anura</taxon>
        <taxon>Neobatrachia</taxon>
        <taxon>Ranoidea</taxon>
        <taxon>Ranidae</taxon>
        <taxon>Staurois</taxon>
    </lineage>
</organism>
<comment type="subcellular location">
    <subcellularLocation>
        <location evidence="2">Mitochondrion inner membrane</location>
        <topology evidence="2">Single-pass membrane protein</topology>
    </subcellularLocation>
</comment>
<evidence type="ECO:0000313" key="19">
    <source>
        <dbReference type="Proteomes" id="UP001162483"/>
    </source>
</evidence>
<evidence type="ECO:0000256" key="13">
    <source>
        <dbReference type="ARBA" id="ARBA00023128"/>
    </source>
</evidence>
<comment type="similarity">
    <text evidence="3">Belongs to the complex I NDUFB5 subunit family.</text>
</comment>
<dbReference type="InterPro" id="IPR019173">
    <property type="entry name" value="NADH_UbQ_OxRdtase_B5_su"/>
</dbReference>
<keyword evidence="19" id="KW-1185">Reference proteome</keyword>
<evidence type="ECO:0000256" key="6">
    <source>
        <dbReference type="ARBA" id="ARBA00022448"/>
    </source>
</evidence>
<comment type="caution">
    <text evidence="18">The sequence shown here is derived from an EMBL/GenBank/DDBJ whole genome shotgun (WGS) entry which is preliminary data.</text>
</comment>
<evidence type="ECO:0000256" key="4">
    <source>
        <dbReference type="ARBA" id="ARBA00011533"/>
    </source>
</evidence>
<keyword evidence="6" id="KW-0813">Transport</keyword>
<dbReference type="EMBL" id="CATNWA010017049">
    <property type="protein sequence ID" value="CAI9597595.1"/>
    <property type="molecule type" value="Genomic_DNA"/>
</dbReference>
<evidence type="ECO:0000256" key="8">
    <source>
        <dbReference type="ARBA" id="ARBA00022692"/>
    </source>
</evidence>
<evidence type="ECO:0000256" key="5">
    <source>
        <dbReference type="ARBA" id="ARBA00015175"/>
    </source>
</evidence>
<keyword evidence="9" id="KW-0999">Mitochondrion inner membrane</keyword>
<evidence type="ECO:0000256" key="12">
    <source>
        <dbReference type="ARBA" id="ARBA00022989"/>
    </source>
</evidence>
<keyword evidence="12 17" id="KW-1133">Transmembrane helix</keyword>
<evidence type="ECO:0000256" key="14">
    <source>
        <dbReference type="ARBA" id="ARBA00023136"/>
    </source>
</evidence>
<evidence type="ECO:0000256" key="1">
    <source>
        <dbReference type="ARBA" id="ARBA00003195"/>
    </source>
</evidence>
<evidence type="ECO:0000313" key="18">
    <source>
        <dbReference type="EMBL" id="CAI9597595.1"/>
    </source>
</evidence>
<name>A0ABN9FKN5_9NEOB</name>
<evidence type="ECO:0000256" key="16">
    <source>
        <dbReference type="ARBA" id="ARBA00032550"/>
    </source>
</evidence>
<proteinExistence type="inferred from homology"/>
<evidence type="ECO:0000256" key="3">
    <source>
        <dbReference type="ARBA" id="ARBA00007152"/>
    </source>
</evidence>
<sequence length="174" mass="20456">MISRLHCAQRWALRTEGVLGRGAPSAAVPVRFSSSDKRVFVIRPSRYHDRKFTSYLKFYILLGAIPAGIFITFINIFYGPAELAEIPEGYVPEHWEYYQHPITRWLSRNIFHSFEESYERGLAILSTENEKRQLRLYEDIARASMRKKGDGPWYFYETLDKNLIDHEPKSEPDH</sequence>
<keyword evidence="11" id="KW-0249">Electron transport</keyword>
<comment type="subunit">
    <text evidence="4">Complex I is composed of 45 different subunits.</text>
</comment>
<evidence type="ECO:0000256" key="17">
    <source>
        <dbReference type="SAM" id="Phobius"/>
    </source>
</evidence>
<comment type="function">
    <text evidence="1">Accessory subunit of the mitochondrial membrane respiratory chain NADH dehydrogenase (Complex I), that is believed not to be involved in catalysis. Complex I functions in the transfer of electrons from NADH to the respiratory chain. The immediate electron acceptor for the enzyme is believed to be ubiquinone.</text>
</comment>
<reference evidence="18" key="1">
    <citation type="submission" date="2023-05" db="EMBL/GenBank/DDBJ databases">
        <authorList>
            <person name="Stuckert A."/>
        </authorList>
    </citation>
    <scope>NUCLEOTIDE SEQUENCE</scope>
</reference>
<gene>
    <name evidence="18" type="ORF">SPARVUS_LOCUS12274011</name>
</gene>
<keyword evidence="14 17" id="KW-0472">Membrane</keyword>